<name>A9JX77_PHANO</name>
<gene>
    <name evidence="2" type="ORF">SNOG_20080</name>
</gene>
<dbReference type="AlphaFoldDB" id="A9JX77"/>
<feature type="region of interest" description="Disordered" evidence="1">
    <location>
        <begin position="69"/>
        <end position="91"/>
    </location>
</feature>
<proteinExistence type="predicted"/>
<dbReference type="Proteomes" id="UP000001055">
    <property type="component" value="Unassembled WGS sequence"/>
</dbReference>
<dbReference type="GeneID" id="5974504"/>
<dbReference type="EMBL" id="CH445334">
    <property type="protein sequence ID" value="EDP89769.1"/>
    <property type="molecule type" value="Genomic_DNA"/>
</dbReference>
<protein>
    <submittedName>
        <fullName evidence="2">Uncharacterized protein</fullName>
    </submittedName>
</protein>
<dbReference type="RefSeq" id="XP_001797614.1">
    <property type="nucleotide sequence ID" value="XM_001797562.1"/>
</dbReference>
<evidence type="ECO:0000313" key="2">
    <source>
        <dbReference type="EMBL" id="EDP89769.1"/>
    </source>
</evidence>
<sequence>MPHCRHNVRKAVDADASSITIMIGIDLQSMDEDDRLYNLDSLSVLEMITLRCHLSQELTHMPLCKAEEISSRQSGVLRRAEDGPNENNPEQ</sequence>
<dbReference type="InParanoid" id="A9JX77"/>
<dbReference type="HOGENOM" id="CLU_2427770_0_0_1"/>
<reference evidence="3" key="1">
    <citation type="journal article" date="2007" name="Plant Cell">
        <title>Dothideomycete-plant interactions illuminated by genome sequencing and EST analysis of the wheat pathogen Stagonospora nodorum.</title>
        <authorList>
            <person name="Hane J.K."/>
            <person name="Lowe R.G."/>
            <person name="Solomon P.S."/>
            <person name="Tan K.C."/>
            <person name="Schoch C.L."/>
            <person name="Spatafora J.W."/>
            <person name="Crous P.W."/>
            <person name="Kodira C."/>
            <person name="Birren B.W."/>
            <person name="Galagan J.E."/>
            <person name="Torriani S.F."/>
            <person name="McDonald B.A."/>
            <person name="Oliver R.P."/>
        </authorList>
    </citation>
    <scope>NUCLEOTIDE SEQUENCE [LARGE SCALE GENOMIC DNA]</scope>
    <source>
        <strain evidence="3">SN15 / ATCC MYA-4574 / FGSC 10173</strain>
    </source>
</reference>
<dbReference type="KEGG" id="pno:SNOG_20080"/>
<evidence type="ECO:0000256" key="1">
    <source>
        <dbReference type="SAM" id="MobiDB-lite"/>
    </source>
</evidence>
<accession>A9JX77</accession>
<organism evidence="2 3">
    <name type="scientific">Phaeosphaeria nodorum (strain SN15 / ATCC MYA-4574 / FGSC 10173)</name>
    <name type="common">Glume blotch fungus</name>
    <name type="synonym">Parastagonospora nodorum</name>
    <dbReference type="NCBI Taxonomy" id="321614"/>
    <lineage>
        <taxon>Eukaryota</taxon>
        <taxon>Fungi</taxon>
        <taxon>Dikarya</taxon>
        <taxon>Ascomycota</taxon>
        <taxon>Pezizomycotina</taxon>
        <taxon>Dothideomycetes</taxon>
        <taxon>Pleosporomycetidae</taxon>
        <taxon>Pleosporales</taxon>
        <taxon>Pleosporineae</taxon>
        <taxon>Phaeosphaeriaceae</taxon>
        <taxon>Parastagonospora</taxon>
    </lineage>
</organism>
<evidence type="ECO:0000313" key="3">
    <source>
        <dbReference type="Proteomes" id="UP000001055"/>
    </source>
</evidence>